<keyword evidence="5" id="KW-1185">Reference proteome</keyword>
<dbReference type="InterPro" id="IPR027417">
    <property type="entry name" value="P-loop_NTPase"/>
</dbReference>
<feature type="domain" description="HTH LytTR-type" evidence="3">
    <location>
        <begin position="304"/>
        <end position="410"/>
    </location>
</feature>
<dbReference type="Proteomes" id="UP000608071">
    <property type="component" value="Unassembled WGS sequence"/>
</dbReference>
<feature type="domain" description="ABC transporter" evidence="2">
    <location>
        <begin position="4"/>
        <end position="229"/>
    </location>
</feature>
<dbReference type="Gene3D" id="3.40.50.300">
    <property type="entry name" value="P-loop containing nucleotide triphosphate hydrolases"/>
    <property type="match status" value="1"/>
</dbReference>
<feature type="region of interest" description="Disordered" evidence="1">
    <location>
        <begin position="211"/>
        <end position="256"/>
    </location>
</feature>
<reference evidence="4 5" key="1">
    <citation type="submission" date="2020-08" db="EMBL/GenBank/DDBJ databases">
        <title>A Genomic Blueprint of the Chicken Gut Microbiome.</title>
        <authorList>
            <person name="Gilroy R."/>
            <person name="Ravi A."/>
            <person name="Getino M."/>
            <person name="Pursley I."/>
            <person name="Horton D.L."/>
            <person name="Alikhan N.-F."/>
            <person name="Baker D."/>
            <person name="Gharbi K."/>
            <person name="Hall N."/>
            <person name="Watson M."/>
            <person name="Adriaenssens E.M."/>
            <person name="Foster-Nyarko E."/>
            <person name="Jarju S."/>
            <person name="Secka A."/>
            <person name="Antonio M."/>
            <person name="Oren A."/>
            <person name="Chaudhuri R."/>
            <person name="La Ragione R.M."/>
            <person name="Hildebrand F."/>
            <person name="Pallen M.J."/>
        </authorList>
    </citation>
    <scope>NUCLEOTIDE SEQUENCE [LARGE SCALE GENOMIC DNA]</scope>
    <source>
        <strain evidence="4 5">Sa2BVA9</strain>
    </source>
</reference>
<keyword evidence="4" id="KW-0238">DNA-binding</keyword>
<comment type="caution">
    <text evidence="4">The sequence shown here is derived from an EMBL/GenBank/DDBJ whole genome shotgun (WGS) entry which is preliminary data.</text>
</comment>
<evidence type="ECO:0000313" key="4">
    <source>
        <dbReference type="EMBL" id="MBD7970838.1"/>
    </source>
</evidence>
<dbReference type="SMART" id="SM00850">
    <property type="entry name" value="LytTR"/>
    <property type="match status" value="1"/>
</dbReference>
<name>A0ABR8T4Z1_9BACL</name>
<sequence>MSLLQVKQVRKNAGSNVLIPYVDFEVKQGQCVAIQCNHELGSQLLESIMGRISISDGEIFLDGIQVNMASQEIVRKSVGVQRLNEGVYERLKVAEFLRFYAMLHEVKADLYTLLRRLGLSEKENTLISKLSLSEKRRLLIAKALVHEPKLLLLEDPEQNVDLETSYILRNLIASLVEEGKSVLITTMVLEQAISVTSEVYLYSHSGLKKLDTSSEVPETEAPEDGLNVTTIADGDTDRTDGLPTDQANRELSVDNSEEDINTLPYITENEVMTKESDTAQIKNKTARDEDKSEVFVQPVRLEKIPAKVGDKLILFDPTEVDYIESQEGVANLHVLQGTYPCSFSLTVLEEKLKPYGFFRCHRSYLVNLQKVREVITWTRNSYSLILEDTEKSSIPLSKGKYDELKQILGI</sequence>
<dbReference type="PROSITE" id="PS50930">
    <property type="entry name" value="HTH_LYTTR"/>
    <property type="match status" value="1"/>
</dbReference>
<protein>
    <submittedName>
        <fullName evidence="4">LytTR family transcriptional regulator DNA-binding domain-containing protein</fullName>
    </submittedName>
</protein>
<dbReference type="SUPFAM" id="SSF52540">
    <property type="entry name" value="P-loop containing nucleoside triphosphate hydrolases"/>
    <property type="match status" value="1"/>
</dbReference>
<accession>A0ABR8T4Z1</accession>
<dbReference type="Pfam" id="PF04397">
    <property type="entry name" value="LytTR"/>
    <property type="match status" value="1"/>
</dbReference>
<evidence type="ECO:0000313" key="5">
    <source>
        <dbReference type="Proteomes" id="UP000608071"/>
    </source>
</evidence>
<dbReference type="EMBL" id="JACSQL010000016">
    <property type="protein sequence ID" value="MBD7970838.1"/>
    <property type="molecule type" value="Genomic_DNA"/>
</dbReference>
<dbReference type="Pfam" id="PF00005">
    <property type="entry name" value="ABC_tran"/>
    <property type="match status" value="1"/>
</dbReference>
<proteinExistence type="predicted"/>
<gene>
    <name evidence="4" type="ORF">H9647_22495</name>
</gene>
<evidence type="ECO:0000259" key="2">
    <source>
        <dbReference type="PROSITE" id="PS50893"/>
    </source>
</evidence>
<dbReference type="RefSeq" id="WP_191804301.1">
    <property type="nucleotide sequence ID" value="NZ_JACSQL010000016.1"/>
</dbReference>
<dbReference type="GO" id="GO:0003677">
    <property type="term" value="F:DNA binding"/>
    <property type="evidence" value="ECO:0007669"/>
    <property type="project" value="UniProtKB-KW"/>
</dbReference>
<dbReference type="InterPro" id="IPR007492">
    <property type="entry name" value="LytTR_DNA-bd_dom"/>
</dbReference>
<evidence type="ECO:0000256" key="1">
    <source>
        <dbReference type="SAM" id="MobiDB-lite"/>
    </source>
</evidence>
<evidence type="ECO:0000259" key="3">
    <source>
        <dbReference type="PROSITE" id="PS50930"/>
    </source>
</evidence>
<dbReference type="PANTHER" id="PTHR43038:SF3">
    <property type="entry name" value="ABC TRANSPORTER G FAMILY MEMBER 20 ISOFORM X1"/>
    <property type="match status" value="1"/>
</dbReference>
<dbReference type="Gene3D" id="2.40.50.1020">
    <property type="entry name" value="LytTr DNA-binding domain"/>
    <property type="match status" value="1"/>
</dbReference>
<organism evidence="4 5">
    <name type="scientific">Paenibacillus gallinarum</name>
    <dbReference type="NCBI Taxonomy" id="2762232"/>
    <lineage>
        <taxon>Bacteria</taxon>
        <taxon>Bacillati</taxon>
        <taxon>Bacillota</taxon>
        <taxon>Bacilli</taxon>
        <taxon>Bacillales</taxon>
        <taxon>Paenibacillaceae</taxon>
        <taxon>Paenibacillus</taxon>
    </lineage>
</organism>
<dbReference type="PROSITE" id="PS50893">
    <property type="entry name" value="ABC_TRANSPORTER_2"/>
    <property type="match status" value="1"/>
</dbReference>
<dbReference type="PANTHER" id="PTHR43038">
    <property type="entry name" value="ATP-BINDING CASSETTE, SUB-FAMILY H, MEMBER 1"/>
    <property type="match status" value="1"/>
</dbReference>
<dbReference type="InterPro" id="IPR003439">
    <property type="entry name" value="ABC_transporter-like_ATP-bd"/>
</dbReference>